<sequence length="64" mass="7087">MENLPLRWADQACGPDHTKQFPADPADNRPVRHHRDRGRVALVTCPPQVPVRRPADWAGGAPGQ</sequence>
<dbReference type="EMBL" id="BMSV01000018">
    <property type="protein sequence ID" value="GGQ32266.1"/>
    <property type="molecule type" value="Genomic_DNA"/>
</dbReference>
<evidence type="ECO:0000313" key="3">
    <source>
        <dbReference type="Proteomes" id="UP000654123"/>
    </source>
</evidence>
<evidence type="ECO:0000256" key="1">
    <source>
        <dbReference type="SAM" id="MobiDB-lite"/>
    </source>
</evidence>
<dbReference type="Proteomes" id="UP000654123">
    <property type="component" value="Unassembled WGS sequence"/>
</dbReference>
<proteinExistence type="predicted"/>
<evidence type="ECO:0000313" key="2">
    <source>
        <dbReference type="EMBL" id="GGQ32266.1"/>
    </source>
</evidence>
<keyword evidence="3" id="KW-1185">Reference proteome</keyword>
<organism evidence="2 3">
    <name type="scientific">Streptomyces roseolilacinus</name>
    <dbReference type="NCBI Taxonomy" id="66904"/>
    <lineage>
        <taxon>Bacteria</taxon>
        <taxon>Bacillati</taxon>
        <taxon>Actinomycetota</taxon>
        <taxon>Actinomycetes</taxon>
        <taxon>Kitasatosporales</taxon>
        <taxon>Streptomycetaceae</taxon>
        <taxon>Streptomyces</taxon>
    </lineage>
</organism>
<feature type="region of interest" description="Disordered" evidence="1">
    <location>
        <begin position="1"/>
        <end position="37"/>
    </location>
</feature>
<dbReference type="AlphaFoldDB" id="A0A918B7T0"/>
<reference evidence="2" key="2">
    <citation type="submission" date="2020-09" db="EMBL/GenBank/DDBJ databases">
        <authorList>
            <person name="Sun Q."/>
            <person name="Ohkuma M."/>
        </authorList>
    </citation>
    <scope>NUCLEOTIDE SEQUENCE</scope>
    <source>
        <strain evidence="2">JCM 4335</strain>
    </source>
</reference>
<protein>
    <submittedName>
        <fullName evidence="2">Uncharacterized protein</fullName>
    </submittedName>
</protein>
<accession>A0A918B7T0</accession>
<name>A0A918B7T0_9ACTN</name>
<gene>
    <name evidence="2" type="ORF">GCM10010249_58550</name>
</gene>
<comment type="caution">
    <text evidence="2">The sequence shown here is derived from an EMBL/GenBank/DDBJ whole genome shotgun (WGS) entry which is preliminary data.</text>
</comment>
<reference evidence="2" key="1">
    <citation type="journal article" date="2014" name="Int. J. Syst. Evol. Microbiol.">
        <title>Complete genome sequence of Corynebacterium casei LMG S-19264T (=DSM 44701T), isolated from a smear-ripened cheese.</title>
        <authorList>
            <consortium name="US DOE Joint Genome Institute (JGI-PGF)"/>
            <person name="Walter F."/>
            <person name="Albersmeier A."/>
            <person name="Kalinowski J."/>
            <person name="Ruckert C."/>
        </authorList>
    </citation>
    <scope>NUCLEOTIDE SEQUENCE</scope>
    <source>
        <strain evidence="2">JCM 4335</strain>
    </source>
</reference>